<protein>
    <submittedName>
        <fullName evidence="1">Jg19753 protein</fullName>
    </submittedName>
</protein>
<comment type="caution">
    <text evidence="1">The sequence shown here is derived from an EMBL/GenBank/DDBJ whole genome shotgun (WGS) entry which is preliminary data.</text>
</comment>
<reference evidence="1" key="1">
    <citation type="submission" date="2022-03" db="EMBL/GenBank/DDBJ databases">
        <authorList>
            <person name="Lindestad O."/>
        </authorList>
    </citation>
    <scope>NUCLEOTIDE SEQUENCE</scope>
</reference>
<evidence type="ECO:0000313" key="1">
    <source>
        <dbReference type="EMBL" id="CAH2217427.1"/>
    </source>
</evidence>
<feature type="non-terminal residue" evidence="1">
    <location>
        <position position="1"/>
    </location>
</feature>
<proteinExistence type="predicted"/>
<organism evidence="1 2">
    <name type="scientific">Pararge aegeria aegeria</name>
    <dbReference type="NCBI Taxonomy" id="348720"/>
    <lineage>
        <taxon>Eukaryota</taxon>
        <taxon>Metazoa</taxon>
        <taxon>Ecdysozoa</taxon>
        <taxon>Arthropoda</taxon>
        <taxon>Hexapoda</taxon>
        <taxon>Insecta</taxon>
        <taxon>Pterygota</taxon>
        <taxon>Neoptera</taxon>
        <taxon>Endopterygota</taxon>
        <taxon>Lepidoptera</taxon>
        <taxon>Glossata</taxon>
        <taxon>Ditrysia</taxon>
        <taxon>Papilionoidea</taxon>
        <taxon>Nymphalidae</taxon>
        <taxon>Satyrinae</taxon>
        <taxon>Satyrini</taxon>
        <taxon>Parargina</taxon>
        <taxon>Pararge</taxon>
    </lineage>
</organism>
<accession>A0A8S4QRJ4</accession>
<dbReference type="EMBL" id="CAKXAJ010018055">
    <property type="protein sequence ID" value="CAH2217427.1"/>
    <property type="molecule type" value="Genomic_DNA"/>
</dbReference>
<name>A0A8S4QRJ4_9NEOP</name>
<dbReference type="Proteomes" id="UP000838756">
    <property type="component" value="Unassembled WGS sequence"/>
</dbReference>
<gene>
    <name evidence="1" type="primary">jg19753</name>
    <name evidence="1" type="ORF">PAEG_LOCUS5318</name>
</gene>
<dbReference type="OrthoDB" id="2014092at2759"/>
<sequence length="26" mass="2791">MLSGGLITGIGLYAFIDKWQATGHIK</sequence>
<keyword evidence="2" id="KW-1185">Reference proteome</keyword>
<dbReference type="AlphaFoldDB" id="A0A8S4QRJ4"/>
<evidence type="ECO:0000313" key="2">
    <source>
        <dbReference type="Proteomes" id="UP000838756"/>
    </source>
</evidence>